<dbReference type="Proteomes" id="UP001497516">
    <property type="component" value="Chromosome 3"/>
</dbReference>
<dbReference type="AlphaFoldDB" id="A0AAV2DIE3"/>
<proteinExistence type="predicted"/>
<protein>
    <recommendedName>
        <fullName evidence="3">Secreted protein</fullName>
    </recommendedName>
</protein>
<evidence type="ECO:0000313" key="1">
    <source>
        <dbReference type="EMBL" id="CAL1373719.1"/>
    </source>
</evidence>
<reference evidence="1 2" key="1">
    <citation type="submission" date="2024-04" db="EMBL/GenBank/DDBJ databases">
        <authorList>
            <person name="Fracassetti M."/>
        </authorList>
    </citation>
    <scope>NUCLEOTIDE SEQUENCE [LARGE SCALE GENOMIC DNA]</scope>
</reference>
<accession>A0AAV2DIE3</accession>
<evidence type="ECO:0000313" key="2">
    <source>
        <dbReference type="Proteomes" id="UP001497516"/>
    </source>
</evidence>
<evidence type="ECO:0008006" key="3">
    <source>
        <dbReference type="Google" id="ProtNLM"/>
    </source>
</evidence>
<dbReference type="EMBL" id="OZ034816">
    <property type="protein sequence ID" value="CAL1373719.1"/>
    <property type="molecule type" value="Genomic_DNA"/>
</dbReference>
<keyword evidence="2" id="KW-1185">Reference proteome</keyword>
<name>A0AAV2DIE3_9ROSI</name>
<gene>
    <name evidence="1" type="ORF">LTRI10_LOCUS15636</name>
</gene>
<organism evidence="1 2">
    <name type="scientific">Linum trigynum</name>
    <dbReference type="NCBI Taxonomy" id="586398"/>
    <lineage>
        <taxon>Eukaryota</taxon>
        <taxon>Viridiplantae</taxon>
        <taxon>Streptophyta</taxon>
        <taxon>Embryophyta</taxon>
        <taxon>Tracheophyta</taxon>
        <taxon>Spermatophyta</taxon>
        <taxon>Magnoliopsida</taxon>
        <taxon>eudicotyledons</taxon>
        <taxon>Gunneridae</taxon>
        <taxon>Pentapetalae</taxon>
        <taxon>rosids</taxon>
        <taxon>fabids</taxon>
        <taxon>Malpighiales</taxon>
        <taxon>Linaceae</taxon>
        <taxon>Linum</taxon>
    </lineage>
</organism>
<sequence length="99" mass="10646">MLSPAVFEVSILGGSPILPVTALCVRRPSTCPVLVWPPSFLCSPCATFPQTYSPGPFERALPFGLPSPMPLSYGPTGCKPYKLTRRSDSIGRAFAIFMP</sequence>